<proteinExistence type="inferred from homology"/>
<evidence type="ECO:0000259" key="7">
    <source>
        <dbReference type="Pfam" id="PF25536"/>
    </source>
</evidence>
<sequence length="740" mass="80659">KLPSRLEQIRAFMLQTHGNPNGTPLSFEDMVARDSSIWQEHFEKAKSAKDTMASVRPTLDFLPNIAGIDIRVHSRGRPDDAIYNSSAYARKFLPRGNYIAQWKVADGRALYFPMIRAYPKFTGHEDDGELLSTDNDTTSITSDALSKYFTEPASETQSVITTTKENGEAAHLAVLKLDNGSYVYLVGSKNVHLAIQSARDIEPACLVGVTAPGQNPFAGAKAVAYGLMRMLDALEPAKRFLFCEFLWQTRLTASFELLCPDHQHVELLDVAHETPVLFGYSFPTMQTLPGAEICVNPFLGFALSRACGIRTVAFDVVPYTGLEFKNVLTAIKSGYQTEGNVNLYVNGRGNVIGLQKYKTAWYVSLRAIREKAKAFLTAVLGKKHAPIDEALRDSHRSIEKRFKAIQGFLQLTDDSTAKYCALGVEFVTYVARVRLASCGNSDDAKKAVQHDCVNLFPVVWRDFLVATGANDRIDCSRILTARVYDVAVETSLDAMPSLSARTGNTVLLKREDTQPVFSFKLRGAYNCMVQLTEEQRAKGVVAASAGNHAQGVALAAKKLGCVATIVMPVTTPQIKISAVERNGGIVVLHGDSYSDAYAHSMSIVATTGGTFVHPYDDPDVIAGQGTIGMELLRQRHDLDAVFVPIGGGGLAAGVAAYVKRLRPHVKVIGVEPVDAATMHDSIAAGMRIELPTVGLFADGVAVKQVGEETFRLCRHLLDEVILVDTDAMCAAIKDVFEATR</sequence>
<dbReference type="CDD" id="cd01562">
    <property type="entry name" value="Thr-dehyd"/>
    <property type="match status" value="1"/>
</dbReference>
<reference evidence="8 9" key="1">
    <citation type="submission" date="2018-08" db="EMBL/GenBank/DDBJ databases">
        <title>Aphanomyces genome sequencing and annotation.</title>
        <authorList>
            <person name="Minardi D."/>
            <person name="Oidtmann B."/>
            <person name="Van Der Giezen M."/>
            <person name="Studholme D.J."/>
        </authorList>
    </citation>
    <scope>NUCLEOTIDE SEQUENCE [LARGE SCALE GENOMIC DNA]</scope>
    <source>
        <strain evidence="8 9">NJM0002</strain>
    </source>
</reference>
<dbReference type="InterPro" id="IPR001926">
    <property type="entry name" value="TrpB-like_PALP"/>
</dbReference>
<feature type="domain" description="Tryptophan synthase beta chain-like PALP" evidence="6">
    <location>
        <begin position="490"/>
        <end position="737"/>
    </location>
</feature>
<protein>
    <recommendedName>
        <fullName evidence="5">Threonine dehydratase</fullName>
        <ecNumber evidence="5">4.3.1.19</ecNumber>
    </recommendedName>
    <alternativeName>
        <fullName evidence="5">Threonine deaminase</fullName>
    </alternativeName>
</protein>
<dbReference type="Pfam" id="PF00291">
    <property type="entry name" value="PALP"/>
    <property type="match status" value="1"/>
</dbReference>
<accession>A0A3R6Y099</accession>
<keyword evidence="9" id="KW-1185">Reference proteome</keyword>
<evidence type="ECO:0000256" key="4">
    <source>
        <dbReference type="ARBA" id="ARBA00023239"/>
    </source>
</evidence>
<evidence type="ECO:0000256" key="5">
    <source>
        <dbReference type="RuleBase" id="RU362012"/>
    </source>
</evidence>
<evidence type="ECO:0000313" key="9">
    <source>
        <dbReference type="Proteomes" id="UP000285060"/>
    </source>
</evidence>
<keyword evidence="5" id="KW-0412">Isoleucine biosynthesis</keyword>
<dbReference type="GO" id="GO:0003941">
    <property type="term" value="F:L-serine ammonia-lyase activity"/>
    <property type="evidence" value="ECO:0007669"/>
    <property type="project" value="TreeGrafter"/>
</dbReference>
<dbReference type="GO" id="GO:0006565">
    <property type="term" value="P:L-serine catabolic process"/>
    <property type="evidence" value="ECO:0007669"/>
    <property type="project" value="TreeGrafter"/>
</dbReference>
<dbReference type="GO" id="GO:0009097">
    <property type="term" value="P:isoleucine biosynthetic process"/>
    <property type="evidence" value="ECO:0007669"/>
    <property type="project" value="UniProtKB-UniRule"/>
</dbReference>
<dbReference type="Pfam" id="PF25536">
    <property type="entry name" value="DUF7920"/>
    <property type="match status" value="1"/>
</dbReference>
<feature type="non-terminal residue" evidence="8">
    <location>
        <position position="1"/>
    </location>
</feature>
<keyword evidence="5" id="KW-0100">Branched-chain amino acid biosynthesis</keyword>
<dbReference type="VEuPathDB" id="FungiDB:H310_09874"/>
<dbReference type="AlphaFoldDB" id="A0A3R6Y099"/>
<comment type="pathway">
    <text evidence="5">Amino-acid biosynthesis; L-isoleucine biosynthesis; 2-oxobutanoate from L-threonine: step 1/1.</text>
</comment>
<dbReference type="GO" id="GO:0004794">
    <property type="term" value="F:threonine deaminase activity"/>
    <property type="evidence" value="ECO:0007669"/>
    <property type="project" value="UniProtKB-UniRule"/>
</dbReference>
<dbReference type="EMBL" id="QUSY01003025">
    <property type="protein sequence ID" value="RHY19026.1"/>
    <property type="molecule type" value="Genomic_DNA"/>
</dbReference>
<dbReference type="PANTHER" id="PTHR48078">
    <property type="entry name" value="THREONINE DEHYDRATASE, MITOCHONDRIAL-RELATED"/>
    <property type="match status" value="1"/>
</dbReference>
<dbReference type="PANTHER" id="PTHR48078:SF11">
    <property type="entry name" value="THREONINE DEHYDRATASE, MITOCHONDRIAL"/>
    <property type="match status" value="1"/>
</dbReference>
<dbReference type="InterPro" id="IPR000634">
    <property type="entry name" value="Ser/Thr_deHydtase_PyrdxlP-BS"/>
</dbReference>
<dbReference type="FunFam" id="3.40.50.1100:FF:000005">
    <property type="entry name" value="Threonine dehydratase catabolic"/>
    <property type="match status" value="1"/>
</dbReference>
<keyword evidence="4 5" id="KW-0456">Lyase</keyword>
<gene>
    <name evidence="8" type="ORF">DYB32_010389</name>
</gene>
<evidence type="ECO:0000313" key="8">
    <source>
        <dbReference type="EMBL" id="RHY19026.1"/>
    </source>
</evidence>
<dbReference type="VEuPathDB" id="FungiDB:H310_09873"/>
<evidence type="ECO:0000256" key="3">
    <source>
        <dbReference type="ARBA" id="ARBA00022898"/>
    </source>
</evidence>
<comment type="similarity">
    <text evidence="2 5">Belongs to the serine/threonine dehydratase family.</text>
</comment>
<dbReference type="NCBIfam" id="TIGR01124">
    <property type="entry name" value="ilvA_2Cterm"/>
    <property type="match status" value="1"/>
</dbReference>
<feature type="domain" description="DUF7920" evidence="7">
    <location>
        <begin position="164"/>
        <end position="367"/>
    </location>
</feature>
<comment type="catalytic activity">
    <reaction evidence="5">
        <text>L-threonine = 2-oxobutanoate + NH4(+)</text>
        <dbReference type="Rhea" id="RHEA:22108"/>
        <dbReference type="ChEBI" id="CHEBI:16763"/>
        <dbReference type="ChEBI" id="CHEBI:28938"/>
        <dbReference type="ChEBI" id="CHEBI:57926"/>
        <dbReference type="EC" id="4.3.1.19"/>
    </reaction>
</comment>
<dbReference type="Proteomes" id="UP000285060">
    <property type="component" value="Unassembled WGS sequence"/>
</dbReference>
<dbReference type="InterPro" id="IPR005787">
    <property type="entry name" value="Thr_deHydtase_biosynth"/>
</dbReference>
<dbReference type="GO" id="GO:0030170">
    <property type="term" value="F:pyridoxal phosphate binding"/>
    <property type="evidence" value="ECO:0007669"/>
    <property type="project" value="InterPro"/>
</dbReference>
<comment type="caution">
    <text evidence="8">The sequence shown here is derived from an EMBL/GenBank/DDBJ whole genome shotgun (WGS) entry which is preliminary data.</text>
</comment>
<dbReference type="PROSITE" id="PS00165">
    <property type="entry name" value="DEHYDRATASE_SER_THR"/>
    <property type="match status" value="1"/>
</dbReference>
<dbReference type="EC" id="4.3.1.19" evidence="5"/>
<dbReference type="InterPro" id="IPR036052">
    <property type="entry name" value="TrpB-like_PALP_sf"/>
</dbReference>
<evidence type="ECO:0000256" key="2">
    <source>
        <dbReference type="ARBA" id="ARBA00010869"/>
    </source>
</evidence>
<dbReference type="Gene3D" id="3.40.50.1100">
    <property type="match status" value="2"/>
</dbReference>
<dbReference type="UniPathway" id="UPA00047">
    <property type="reaction ID" value="UER00054"/>
</dbReference>
<feature type="non-terminal residue" evidence="8">
    <location>
        <position position="740"/>
    </location>
</feature>
<dbReference type="InterPro" id="IPR057680">
    <property type="entry name" value="DUF7920"/>
</dbReference>
<keyword evidence="3 5" id="KW-0663">Pyridoxal phosphate</keyword>
<keyword evidence="5" id="KW-0028">Amino-acid biosynthesis</keyword>
<comment type="cofactor">
    <cofactor evidence="1 5">
        <name>pyridoxal 5'-phosphate</name>
        <dbReference type="ChEBI" id="CHEBI:597326"/>
    </cofactor>
</comment>
<name>A0A3R6Y099_9STRA</name>
<dbReference type="SUPFAM" id="SSF53686">
    <property type="entry name" value="Tryptophan synthase beta subunit-like PLP-dependent enzymes"/>
    <property type="match status" value="1"/>
</dbReference>
<dbReference type="InterPro" id="IPR050147">
    <property type="entry name" value="Ser/Thr_Dehydratase"/>
</dbReference>
<evidence type="ECO:0000259" key="6">
    <source>
        <dbReference type="Pfam" id="PF00291"/>
    </source>
</evidence>
<dbReference type="GO" id="GO:0006567">
    <property type="term" value="P:L-threonine catabolic process"/>
    <property type="evidence" value="ECO:0007669"/>
    <property type="project" value="TreeGrafter"/>
</dbReference>
<evidence type="ECO:0000256" key="1">
    <source>
        <dbReference type="ARBA" id="ARBA00001933"/>
    </source>
</evidence>
<organism evidence="8 9">
    <name type="scientific">Aphanomyces invadans</name>
    <dbReference type="NCBI Taxonomy" id="157072"/>
    <lineage>
        <taxon>Eukaryota</taxon>
        <taxon>Sar</taxon>
        <taxon>Stramenopiles</taxon>
        <taxon>Oomycota</taxon>
        <taxon>Saprolegniomycetes</taxon>
        <taxon>Saprolegniales</taxon>
        <taxon>Verrucalvaceae</taxon>
        <taxon>Aphanomyces</taxon>
    </lineage>
</organism>